<gene>
    <name evidence="1" type="ORF">C8D99_11264</name>
</gene>
<organism evidence="1 2">
    <name type="scientific">Aminivibrio pyruvatiphilus</name>
    <dbReference type="NCBI Taxonomy" id="1005740"/>
    <lineage>
        <taxon>Bacteria</taxon>
        <taxon>Thermotogati</taxon>
        <taxon>Synergistota</taxon>
        <taxon>Synergistia</taxon>
        <taxon>Synergistales</taxon>
        <taxon>Aminobacteriaceae</taxon>
        <taxon>Aminivibrio</taxon>
    </lineage>
</organism>
<evidence type="ECO:0000313" key="1">
    <source>
        <dbReference type="EMBL" id="TDY59555.1"/>
    </source>
</evidence>
<dbReference type="AlphaFoldDB" id="A0A4R8M6Y0"/>
<reference evidence="1 2" key="1">
    <citation type="submission" date="2019-03" db="EMBL/GenBank/DDBJ databases">
        <title>Genomic Encyclopedia of Type Strains, Phase IV (KMG-IV): sequencing the most valuable type-strain genomes for metagenomic binning, comparative biology and taxonomic classification.</title>
        <authorList>
            <person name="Goeker M."/>
        </authorList>
    </citation>
    <scope>NUCLEOTIDE SEQUENCE [LARGE SCALE GENOMIC DNA]</scope>
    <source>
        <strain evidence="1 2">DSM 25964</strain>
    </source>
</reference>
<proteinExistence type="predicted"/>
<dbReference type="RefSeq" id="WP_133957948.1">
    <property type="nucleotide sequence ID" value="NZ_SORI01000012.1"/>
</dbReference>
<comment type="caution">
    <text evidence="1">The sequence shown here is derived from an EMBL/GenBank/DDBJ whole genome shotgun (WGS) entry which is preliminary data.</text>
</comment>
<name>A0A4R8M6Y0_9BACT</name>
<dbReference type="EMBL" id="SORI01000012">
    <property type="protein sequence ID" value="TDY59555.1"/>
    <property type="molecule type" value="Genomic_DNA"/>
</dbReference>
<evidence type="ECO:0000313" key="2">
    <source>
        <dbReference type="Proteomes" id="UP000295066"/>
    </source>
</evidence>
<dbReference type="Proteomes" id="UP000295066">
    <property type="component" value="Unassembled WGS sequence"/>
</dbReference>
<accession>A0A4R8M6Y0</accession>
<keyword evidence="2" id="KW-1185">Reference proteome</keyword>
<protein>
    <submittedName>
        <fullName evidence="1">Uncharacterized protein</fullName>
    </submittedName>
</protein>
<sequence>MVNLVKERNEVRRVLRRLSPQGVERLKMYALHVEMEELEDREPPLTQDEEQCLSISRAEFAEGKEIPLKIAMKELW</sequence>